<feature type="domain" description="ABC3 transporter permease C-terminal" evidence="8">
    <location>
        <begin position="395"/>
        <end position="505"/>
    </location>
</feature>
<protein>
    <recommendedName>
        <fullName evidence="8">ABC3 transporter permease C-terminal domain-containing protein</fullName>
    </recommendedName>
</protein>
<feature type="transmembrane region" description="Helical" evidence="7">
    <location>
        <begin position="267"/>
        <end position="286"/>
    </location>
</feature>
<feature type="transmembrane region" description="Helical" evidence="7">
    <location>
        <begin position="292"/>
        <end position="310"/>
    </location>
</feature>
<comment type="similarity">
    <text evidence="2">Belongs to the ABC-4 integral membrane protein family. LolC/E subfamily.</text>
</comment>
<feature type="transmembrane region" description="Helical" evidence="7">
    <location>
        <begin position="394"/>
        <end position="415"/>
    </location>
</feature>
<sequence>MITLSARRRGGRRRASIVGMGFVGMGNVGMGNVGMGNAAEAALSALGGGRAVATRLAVGAMRARPGRVAAALAAVSLGVMLLSGALVLGDTLRAVGESSMAPGRATLLRGALGAIETAAVLAAWSAIHHVFAATAAPCLREASVLRTIGASRVQVAAPMAVQALVIGSIGTLAGLAGGIGFAELLVRALDPTPHGLVITSGAFAVAAPVGPLAALTSAVRAAGAAPSAPRVPGAEGGVSEARVLVGTATGLVAAGAVVWGGLAGTPAVAEAGAVMLLGAVLLLGPVAARPAVAFAGAAAAGLGGLPGALARGAASRSPRRTAGAATALMAVIGAATMATVVAGSLRASLERDAAGSAQGVVAASARPHGAPPVENRDAATSSADLEAMLGAVDAMLALAVVIAALGAAGALAVGVRERAREIGLLRTVGATGAQVAAMVRWEALIVAVFGTVGGAGLGLLVGWALTGALQQPFAAPPARLAAVALAGVLTAVPAALPPARRAARRAVRDAAAE</sequence>
<feature type="domain" description="ABC3 transporter permease C-terminal" evidence="8">
    <location>
        <begin position="140"/>
        <end position="217"/>
    </location>
</feature>
<evidence type="ECO:0000256" key="3">
    <source>
        <dbReference type="ARBA" id="ARBA00022475"/>
    </source>
</evidence>
<dbReference type="AlphaFoldDB" id="A0A9W6Q0X5"/>
<keyword evidence="4 7" id="KW-0812">Transmembrane</keyword>
<keyword evidence="3" id="KW-1003">Cell membrane</keyword>
<evidence type="ECO:0000256" key="1">
    <source>
        <dbReference type="ARBA" id="ARBA00004651"/>
    </source>
</evidence>
<evidence type="ECO:0000259" key="8">
    <source>
        <dbReference type="Pfam" id="PF02687"/>
    </source>
</evidence>
<feature type="transmembrane region" description="Helical" evidence="7">
    <location>
        <begin position="68"/>
        <end position="89"/>
    </location>
</feature>
<evidence type="ECO:0000256" key="7">
    <source>
        <dbReference type="SAM" id="Phobius"/>
    </source>
</evidence>
<evidence type="ECO:0000313" key="10">
    <source>
        <dbReference type="Proteomes" id="UP001165124"/>
    </source>
</evidence>
<feature type="transmembrane region" description="Helical" evidence="7">
    <location>
        <begin position="477"/>
        <end position="496"/>
    </location>
</feature>
<evidence type="ECO:0000313" key="9">
    <source>
        <dbReference type="EMBL" id="GLW66594.1"/>
    </source>
</evidence>
<dbReference type="EMBL" id="BSRZ01000016">
    <property type="protein sequence ID" value="GLW66594.1"/>
    <property type="molecule type" value="Genomic_DNA"/>
</dbReference>
<feature type="transmembrane region" description="Helical" evidence="7">
    <location>
        <begin position="322"/>
        <end position="342"/>
    </location>
</feature>
<dbReference type="GO" id="GO:0044874">
    <property type="term" value="P:lipoprotein localization to outer membrane"/>
    <property type="evidence" value="ECO:0007669"/>
    <property type="project" value="TreeGrafter"/>
</dbReference>
<keyword evidence="5 7" id="KW-1133">Transmembrane helix</keyword>
<proteinExistence type="inferred from homology"/>
<feature type="transmembrane region" description="Helical" evidence="7">
    <location>
        <begin position="241"/>
        <end position="260"/>
    </location>
</feature>
<dbReference type="Pfam" id="PF02687">
    <property type="entry name" value="FtsX"/>
    <property type="match status" value="2"/>
</dbReference>
<accession>A0A9W6Q0X5</accession>
<feature type="transmembrane region" description="Helical" evidence="7">
    <location>
        <begin position="159"/>
        <end position="184"/>
    </location>
</feature>
<comment type="subcellular location">
    <subcellularLocation>
        <location evidence="1">Cell membrane</location>
        <topology evidence="1">Multi-pass membrane protein</topology>
    </subcellularLocation>
</comment>
<organism evidence="9 10">
    <name type="scientific">Actinomadura rubrobrunea</name>
    <dbReference type="NCBI Taxonomy" id="115335"/>
    <lineage>
        <taxon>Bacteria</taxon>
        <taxon>Bacillati</taxon>
        <taxon>Actinomycetota</taxon>
        <taxon>Actinomycetes</taxon>
        <taxon>Streptosporangiales</taxon>
        <taxon>Thermomonosporaceae</taxon>
        <taxon>Actinomadura</taxon>
    </lineage>
</organism>
<dbReference type="GO" id="GO:0098797">
    <property type="term" value="C:plasma membrane protein complex"/>
    <property type="evidence" value="ECO:0007669"/>
    <property type="project" value="TreeGrafter"/>
</dbReference>
<evidence type="ECO:0000256" key="2">
    <source>
        <dbReference type="ARBA" id="ARBA00005236"/>
    </source>
</evidence>
<keyword evidence="10" id="KW-1185">Reference proteome</keyword>
<evidence type="ECO:0000256" key="5">
    <source>
        <dbReference type="ARBA" id="ARBA00022989"/>
    </source>
</evidence>
<feature type="transmembrane region" description="Helical" evidence="7">
    <location>
        <begin position="443"/>
        <end position="465"/>
    </location>
</feature>
<dbReference type="InterPro" id="IPR003838">
    <property type="entry name" value="ABC3_permease_C"/>
</dbReference>
<dbReference type="Proteomes" id="UP001165124">
    <property type="component" value="Unassembled WGS sequence"/>
</dbReference>
<keyword evidence="6 7" id="KW-0472">Membrane</keyword>
<evidence type="ECO:0000256" key="6">
    <source>
        <dbReference type="ARBA" id="ARBA00023136"/>
    </source>
</evidence>
<name>A0A9W6Q0X5_9ACTN</name>
<gene>
    <name evidence="9" type="ORF">Arub01_48380</name>
</gene>
<feature type="transmembrane region" description="Helical" evidence="7">
    <location>
        <begin position="196"/>
        <end position="221"/>
    </location>
</feature>
<dbReference type="InterPro" id="IPR051447">
    <property type="entry name" value="Lipoprotein-release_system"/>
</dbReference>
<evidence type="ECO:0000256" key="4">
    <source>
        <dbReference type="ARBA" id="ARBA00022692"/>
    </source>
</evidence>
<dbReference type="PANTHER" id="PTHR30489">
    <property type="entry name" value="LIPOPROTEIN-RELEASING SYSTEM TRANSMEMBRANE PROTEIN LOLE"/>
    <property type="match status" value="1"/>
</dbReference>
<comment type="caution">
    <text evidence="9">The sequence shown here is derived from an EMBL/GenBank/DDBJ whole genome shotgun (WGS) entry which is preliminary data.</text>
</comment>
<dbReference type="PANTHER" id="PTHR30489:SF0">
    <property type="entry name" value="LIPOPROTEIN-RELEASING SYSTEM TRANSMEMBRANE PROTEIN LOLE"/>
    <property type="match status" value="1"/>
</dbReference>
<reference evidence="9" key="1">
    <citation type="submission" date="2023-02" db="EMBL/GenBank/DDBJ databases">
        <title>Actinomadura rubrobrunea NBRC 14622.</title>
        <authorList>
            <person name="Ichikawa N."/>
            <person name="Sato H."/>
            <person name="Tonouchi N."/>
        </authorList>
    </citation>
    <scope>NUCLEOTIDE SEQUENCE</scope>
    <source>
        <strain evidence="9">NBRC 14622</strain>
    </source>
</reference>
<feature type="transmembrane region" description="Helical" evidence="7">
    <location>
        <begin position="110"/>
        <end position="131"/>
    </location>
</feature>